<evidence type="ECO:0000259" key="7">
    <source>
        <dbReference type="Pfam" id="PF00728"/>
    </source>
</evidence>
<reference evidence="8" key="1">
    <citation type="submission" date="2023-06" db="EMBL/GenBank/DDBJ databases">
        <authorList>
            <person name="Kurt Z."/>
        </authorList>
    </citation>
    <scope>NUCLEOTIDE SEQUENCE</scope>
</reference>
<name>A0AA86P9B9_9EUKA</name>
<keyword evidence="10" id="KW-1185">Reference proteome</keyword>
<dbReference type="PANTHER" id="PTHR22600:SF21">
    <property type="entry name" value="BETA-HEXOSAMINIDASE A"/>
    <property type="match status" value="1"/>
</dbReference>
<dbReference type="GO" id="GO:0006689">
    <property type="term" value="P:ganglioside catabolic process"/>
    <property type="evidence" value="ECO:0007669"/>
    <property type="project" value="TreeGrafter"/>
</dbReference>
<dbReference type="GO" id="GO:0004563">
    <property type="term" value="F:beta-N-acetylhexosaminidase activity"/>
    <property type="evidence" value="ECO:0007669"/>
    <property type="project" value="UniProtKB-EC"/>
</dbReference>
<reference evidence="9 10" key="2">
    <citation type="submission" date="2024-07" db="EMBL/GenBank/DDBJ databases">
        <authorList>
            <person name="Akdeniz Z."/>
        </authorList>
    </citation>
    <scope>NUCLEOTIDE SEQUENCE [LARGE SCALE GENOMIC DNA]</scope>
</reference>
<dbReference type="EMBL" id="CATOUU010000564">
    <property type="protein sequence ID" value="CAI9934305.1"/>
    <property type="molecule type" value="Genomic_DNA"/>
</dbReference>
<gene>
    <name evidence="8" type="ORF">HINF_LOCUS21950</name>
    <name evidence="9" type="ORF">HINF_LOCUS28048</name>
</gene>
<dbReference type="PANTHER" id="PTHR22600">
    <property type="entry name" value="BETA-HEXOSAMINIDASE"/>
    <property type="match status" value="1"/>
</dbReference>
<evidence type="ECO:0000313" key="8">
    <source>
        <dbReference type="EMBL" id="CAI9934305.1"/>
    </source>
</evidence>
<keyword evidence="6" id="KW-0472">Membrane</keyword>
<feature type="transmembrane region" description="Helical" evidence="6">
    <location>
        <begin position="29"/>
        <end position="52"/>
    </location>
</feature>
<evidence type="ECO:0000256" key="3">
    <source>
        <dbReference type="ARBA" id="ARBA00012663"/>
    </source>
</evidence>
<dbReference type="SUPFAM" id="SSF51445">
    <property type="entry name" value="(Trans)glycosidases"/>
    <property type="match status" value="1"/>
</dbReference>
<evidence type="ECO:0000256" key="6">
    <source>
        <dbReference type="SAM" id="Phobius"/>
    </source>
</evidence>
<dbReference type="InterPro" id="IPR025705">
    <property type="entry name" value="Beta_hexosaminidase_sua/sub"/>
</dbReference>
<sequence length="356" mass="39465">MLQTNKLYTDENLVDTYVQKKNKCTKQTIWFTAICSLVSVFAIIVILCCTLMKKQSSNIIPQDLTANIAYAHRGFMLDTSRKFFPVSTILALLDMMAANKLNVFHWHFSDSQSFSIQWSYNSTSINGADYYSLADVSQVIAKAASLNIEVIPEFEMPGHSDIFGIKFPSIISGIPDVNNPQAEMNLKSPDLKPMITTLLKDFLSAAKPFNASKRVHLGADEVAMIWPDTNPKATYTSFENSYLLPKVKSFGKTAIVWNDPITSQSLALSKEFTIQVWTGKSELSSVLSKGYKAIVSTSQEWYIGNATPEKIANYVLDSSQIIGAEVVWFTSPGDDPVDISWLEPVIVAAGKKLNGL</sequence>
<dbReference type="GO" id="GO:0005975">
    <property type="term" value="P:carbohydrate metabolic process"/>
    <property type="evidence" value="ECO:0007669"/>
    <property type="project" value="InterPro"/>
</dbReference>
<dbReference type="GO" id="GO:0005764">
    <property type="term" value="C:lysosome"/>
    <property type="evidence" value="ECO:0007669"/>
    <property type="project" value="TreeGrafter"/>
</dbReference>
<evidence type="ECO:0000256" key="1">
    <source>
        <dbReference type="ARBA" id="ARBA00001231"/>
    </source>
</evidence>
<dbReference type="EMBL" id="CAXDID020000088">
    <property type="protein sequence ID" value="CAL6021187.1"/>
    <property type="molecule type" value="Genomic_DNA"/>
</dbReference>
<dbReference type="PRINTS" id="PR00738">
    <property type="entry name" value="GLHYDRLASE20"/>
</dbReference>
<evidence type="ECO:0000313" key="9">
    <source>
        <dbReference type="EMBL" id="CAL6021187.1"/>
    </source>
</evidence>
<dbReference type="Proteomes" id="UP001642409">
    <property type="component" value="Unassembled WGS sequence"/>
</dbReference>
<feature type="active site" description="Proton donor" evidence="5">
    <location>
        <position position="221"/>
    </location>
</feature>
<dbReference type="Gene3D" id="3.20.20.80">
    <property type="entry name" value="Glycosidases"/>
    <property type="match status" value="1"/>
</dbReference>
<comment type="caution">
    <text evidence="8">The sequence shown here is derived from an EMBL/GenBank/DDBJ whole genome shotgun (WGS) entry which is preliminary data.</text>
</comment>
<proteinExistence type="inferred from homology"/>
<keyword evidence="6" id="KW-1133">Transmembrane helix</keyword>
<dbReference type="InterPro" id="IPR017853">
    <property type="entry name" value="GH"/>
</dbReference>
<accession>A0AA86P9B9</accession>
<protein>
    <recommendedName>
        <fullName evidence="3">beta-N-acetylhexosaminidase</fullName>
        <ecNumber evidence="3">3.2.1.52</ecNumber>
    </recommendedName>
</protein>
<organism evidence="8">
    <name type="scientific">Hexamita inflata</name>
    <dbReference type="NCBI Taxonomy" id="28002"/>
    <lineage>
        <taxon>Eukaryota</taxon>
        <taxon>Metamonada</taxon>
        <taxon>Diplomonadida</taxon>
        <taxon>Hexamitidae</taxon>
        <taxon>Hexamitinae</taxon>
        <taxon>Hexamita</taxon>
    </lineage>
</organism>
<comment type="similarity">
    <text evidence="2">Belongs to the glycosyl hydrolase 20 family.</text>
</comment>
<keyword evidence="4" id="KW-0378">Hydrolase</keyword>
<dbReference type="GO" id="GO:0030203">
    <property type="term" value="P:glycosaminoglycan metabolic process"/>
    <property type="evidence" value="ECO:0007669"/>
    <property type="project" value="TreeGrafter"/>
</dbReference>
<dbReference type="InterPro" id="IPR015883">
    <property type="entry name" value="Glyco_hydro_20_cat"/>
</dbReference>
<dbReference type="AlphaFoldDB" id="A0AA86P9B9"/>
<comment type="catalytic activity">
    <reaction evidence="1">
        <text>Hydrolysis of terminal non-reducing N-acetyl-D-hexosamine residues in N-acetyl-beta-D-hexosaminides.</text>
        <dbReference type="EC" id="3.2.1.52"/>
    </reaction>
</comment>
<feature type="domain" description="Glycoside hydrolase family 20 catalytic" evidence="7">
    <location>
        <begin position="70"/>
        <end position="312"/>
    </location>
</feature>
<evidence type="ECO:0000313" key="10">
    <source>
        <dbReference type="Proteomes" id="UP001642409"/>
    </source>
</evidence>
<dbReference type="EC" id="3.2.1.52" evidence="3"/>
<evidence type="ECO:0000256" key="4">
    <source>
        <dbReference type="ARBA" id="ARBA00022801"/>
    </source>
</evidence>
<evidence type="ECO:0000256" key="5">
    <source>
        <dbReference type="PIRSR" id="PIRSR625705-1"/>
    </source>
</evidence>
<dbReference type="Pfam" id="PF00728">
    <property type="entry name" value="Glyco_hydro_20"/>
    <property type="match status" value="1"/>
</dbReference>
<evidence type="ECO:0000256" key="2">
    <source>
        <dbReference type="ARBA" id="ARBA00006285"/>
    </source>
</evidence>
<keyword evidence="6" id="KW-0812">Transmembrane</keyword>
<dbReference type="GO" id="GO:0016020">
    <property type="term" value="C:membrane"/>
    <property type="evidence" value="ECO:0007669"/>
    <property type="project" value="TreeGrafter"/>
</dbReference>